<dbReference type="PANTHER" id="PTHR24421:SF10">
    <property type="entry name" value="NITRATE_NITRITE SENSOR PROTEIN NARQ"/>
    <property type="match status" value="1"/>
</dbReference>
<reference evidence="21 22" key="1">
    <citation type="submission" date="2019-07" db="EMBL/GenBank/DDBJ databases">
        <title>Cryptosporangium phraense sp. nov., isolated from plant litter.</title>
        <authorList>
            <person name="Suriyachadkun C."/>
        </authorList>
    </citation>
    <scope>NUCLEOTIDE SEQUENCE [LARGE SCALE GENOMIC DNA]</scope>
    <source>
        <strain evidence="21 22">A-T 5661</strain>
    </source>
</reference>
<dbReference type="CDD" id="cd16917">
    <property type="entry name" value="HATPase_UhpB-NarQ-NarX-like"/>
    <property type="match status" value="1"/>
</dbReference>
<dbReference type="GO" id="GO:0000155">
    <property type="term" value="F:phosphorelay sensor kinase activity"/>
    <property type="evidence" value="ECO:0007669"/>
    <property type="project" value="InterPro"/>
</dbReference>
<dbReference type="InterPro" id="IPR004358">
    <property type="entry name" value="Sig_transdc_His_kin-like_C"/>
</dbReference>
<dbReference type="Gene3D" id="3.30.565.10">
    <property type="entry name" value="Histidine kinase-like ATPase, C-terminal domain"/>
    <property type="match status" value="1"/>
</dbReference>
<evidence type="ECO:0000256" key="3">
    <source>
        <dbReference type="ARBA" id="ARBA00004496"/>
    </source>
</evidence>
<evidence type="ECO:0000256" key="6">
    <source>
        <dbReference type="ARBA" id="ARBA00022485"/>
    </source>
</evidence>
<evidence type="ECO:0000256" key="9">
    <source>
        <dbReference type="ARBA" id="ARBA00022679"/>
    </source>
</evidence>
<dbReference type="GO" id="GO:0005737">
    <property type="term" value="C:cytoplasm"/>
    <property type="evidence" value="ECO:0007669"/>
    <property type="project" value="UniProtKB-SubCell"/>
</dbReference>
<dbReference type="InterPro" id="IPR036890">
    <property type="entry name" value="HATPase_C_sf"/>
</dbReference>
<keyword evidence="9" id="KW-0808">Transferase</keyword>
<dbReference type="Pfam" id="PF02518">
    <property type="entry name" value="HATPase_c"/>
    <property type="match status" value="1"/>
</dbReference>
<dbReference type="Gene3D" id="1.20.5.1930">
    <property type="match status" value="1"/>
</dbReference>
<accession>A0A545AZJ6</accession>
<keyword evidence="13" id="KW-0067">ATP-binding</keyword>
<comment type="catalytic activity">
    <reaction evidence="1">
        <text>ATP + protein L-histidine = ADP + protein N-phospho-L-histidine.</text>
        <dbReference type="EC" id="2.7.13.3"/>
    </reaction>
</comment>
<evidence type="ECO:0000256" key="10">
    <source>
        <dbReference type="ARBA" id="ARBA00022723"/>
    </source>
</evidence>
<proteinExistence type="predicted"/>
<name>A0A545AZJ6_9ACTN</name>
<evidence type="ECO:0000256" key="11">
    <source>
        <dbReference type="ARBA" id="ARBA00022741"/>
    </source>
</evidence>
<dbReference type="Pfam" id="PF07730">
    <property type="entry name" value="HisKA_3"/>
    <property type="match status" value="1"/>
</dbReference>
<dbReference type="AlphaFoldDB" id="A0A545AZJ6"/>
<dbReference type="PANTHER" id="PTHR24421">
    <property type="entry name" value="NITRATE/NITRITE SENSOR PROTEIN NARX-RELATED"/>
    <property type="match status" value="1"/>
</dbReference>
<dbReference type="SMART" id="SM00387">
    <property type="entry name" value="HATPase_c"/>
    <property type="match status" value="1"/>
</dbReference>
<evidence type="ECO:0000259" key="20">
    <source>
        <dbReference type="PROSITE" id="PS50109"/>
    </source>
</evidence>
<comment type="subcellular location">
    <subcellularLocation>
        <location evidence="3">Cytoplasm</location>
    </subcellularLocation>
</comment>
<evidence type="ECO:0000256" key="4">
    <source>
        <dbReference type="ARBA" id="ARBA00012438"/>
    </source>
</evidence>
<organism evidence="21 22">
    <name type="scientific">Cryptosporangium phraense</name>
    <dbReference type="NCBI Taxonomy" id="2593070"/>
    <lineage>
        <taxon>Bacteria</taxon>
        <taxon>Bacillati</taxon>
        <taxon>Actinomycetota</taxon>
        <taxon>Actinomycetes</taxon>
        <taxon>Cryptosporangiales</taxon>
        <taxon>Cryptosporangiaceae</taxon>
        <taxon>Cryptosporangium</taxon>
    </lineage>
</organism>
<evidence type="ECO:0000256" key="19">
    <source>
        <dbReference type="SAM" id="Phobius"/>
    </source>
</evidence>
<comment type="function">
    <text evidence="17">Member of the two-component regulatory system NreB/NreC involved in the control of dissimilatory nitrate/nitrite reduction in response to oxygen. NreB functions as a direct oxygen sensor histidine kinase which is autophosphorylated, in the absence of oxygen, probably at the conserved histidine residue, and transfers its phosphate group probably to a conserved aspartate residue of NreC. NreB/NreC activates the expression of the nitrate (narGHJI) and nitrite (nir) reductase operons, as well as the putative nitrate transporter gene narT.</text>
</comment>
<keyword evidence="19" id="KW-0812">Transmembrane</keyword>
<feature type="transmembrane region" description="Helical" evidence="19">
    <location>
        <begin position="62"/>
        <end position="87"/>
    </location>
</feature>
<feature type="transmembrane region" description="Helical" evidence="19">
    <location>
        <begin position="6"/>
        <end position="26"/>
    </location>
</feature>
<dbReference type="InParanoid" id="A0A545AZJ6"/>
<keyword evidence="10" id="KW-0479">Metal-binding</keyword>
<evidence type="ECO:0000313" key="21">
    <source>
        <dbReference type="EMBL" id="TQS46724.1"/>
    </source>
</evidence>
<evidence type="ECO:0000256" key="8">
    <source>
        <dbReference type="ARBA" id="ARBA00022553"/>
    </source>
</evidence>
<evidence type="ECO:0000256" key="16">
    <source>
        <dbReference type="ARBA" id="ARBA00023014"/>
    </source>
</evidence>
<evidence type="ECO:0000256" key="17">
    <source>
        <dbReference type="ARBA" id="ARBA00024827"/>
    </source>
</evidence>
<evidence type="ECO:0000256" key="12">
    <source>
        <dbReference type="ARBA" id="ARBA00022777"/>
    </source>
</evidence>
<evidence type="ECO:0000256" key="7">
    <source>
        <dbReference type="ARBA" id="ARBA00022490"/>
    </source>
</evidence>
<feature type="transmembrane region" description="Helical" evidence="19">
    <location>
        <begin position="128"/>
        <end position="148"/>
    </location>
</feature>
<dbReference type="OrthoDB" id="227596at2"/>
<keyword evidence="12 21" id="KW-0418">Kinase</keyword>
<dbReference type="RefSeq" id="WP_142702342.1">
    <property type="nucleotide sequence ID" value="NZ_VIRS01000001.1"/>
</dbReference>
<keyword evidence="22" id="KW-1185">Reference proteome</keyword>
<keyword evidence="16" id="KW-0411">Iron-sulfur</keyword>
<dbReference type="EMBL" id="VIRS01000001">
    <property type="protein sequence ID" value="TQS46724.1"/>
    <property type="molecule type" value="Genomic_DNA"/>
</dbReference>
<dbReference type="InterPro" id="IPR005467">
    <property type="entry name" value="His_kinase_dom"/>
</dbReference>
<dbReference type="SUPFAM" id="SSF55874">
    <property type="entry name" value="ATPase domain of HSP90 chaperone/DNA topoisomerase II/histidine kinase"/>
    <property type="match status" value="1"/>
</dbReference>
<feature type="transmembrane region" description="Helical" evidence="19">
    <location>
        <begin position="33"/>
        <end position="50"/>
    </location>
</feature>
<keyword evidence="19" id="KW-1133">Transmembrane helix</keyword>
<feature type="domain" description="Histidine kinase" evidence="20">
    <location>
        <begin position="276"/>
        <end position="369"/>
    </location>
</feature>
<keyword evidence="7" id="KW-0963">Cytoplasm</keyword>
<dbReference type="InterPro" id="IPR050482">
    <property type="entry name" value="Sensor_HK_TwoCompSys"/>
</dbReference>
<comment type="cofactor">
    <cofactor evidence="2">
        <name>[4Fe-4S] cluster</name>
        <dbReference type="ChEBI" id="CHEBI:49883"/>
    </cofactor>
</comment>
<keyword evidence="11" id="KW-0547">Nucleotide-binding</keyword>
<dbReference type="Proteomes" id="UP000317982">
    <property type="component" value="Unassembled WGS sequence"/>
</dbReference>
<dbReference type="EC" id="2.7.13.3" evidence="4"/>
<evidence type="ECO:0000256" key="1">
    <source>
        <dbReference type="ARBA" id="ARBA00000085"/>
    </source>
</evidence>
<evidence type="ECO:0000256" key="15">
    <source>
        <dbReference type="ARBA" id="ARBA00023012"/>
    </source>
</evidence>
<dbReference type="GO" id="GO:0046983">
    <property type="term" value="F:protein dimerization activity"/>
    <property type="evidence" value="ECO:0007669"/>
    <property type="project" value="InterPro"/>
</dbReference>
<keyword evidence="19" id="KW-0472">Membrane</keyword>
<dbReference type="InterPro" id="IPR011712">
    <property type="entry name" value="Sig_transdc_His_kin_sub3_dim/P"/>
</dbReference>
<evidence type="ECO:0000256" key="2">
    <source>
        <dbReference type="ARBA" id="ARBA00001966"/>
    </source>
</evidence>
<protein>
    <recommendedName>
        <fullName evidence="5">Oxygen sensor histidine kinase NreB</fullName>
        <ecNumber evidence="4">2.7.13.3</ecNumber>
    </recommendedName>
    <alternativeName>
        <fullName evidence="18">Nitrogen regulation protein B</fullName>
    </alternativeName>
</protein>
<evidence type="ECO:0000256" key="18">
    <source>
        <dbReference type="ARBA" id="ARBA00030800"/>
    </source>
</evidence>
<keyword evidence="6" id="KW-0004">4Fe-4S</keyword>
<evidence type="ECO:0000256" key="5">
    <source>
        <dbReference type="ARBA" id="ARBA00017322"/>
    </source>
</evidence>
<dbReference type="GO" id="GO:0046872">
    <property type="term" value="F:metal ion binding"/>
    <property type="evidence" value="ECO:0007669"/>
    <property type="project" value="UniProtKB-KW"/>
</dbReference>
<dbReference type="InterPro" id="IPR003594">
    <property type="entry name" value="HATPase_dom"/>
</dbReference>
<dbReference type="GO" id="GO:0051539">
    <property type="term" value="F:4 iron, 4 sulfur cluster binding"/>
    <property type="evidence" value="ECO:0007669"/>
    <property type="project" value="UniProtKB-KW"/>
</dbReference>
<keyword evidence="14" id="KW-0408">Iron</keyword>
<comment type="caution">
    <text evidence="21">The sequence shown here is derived from an EMBL/GenBank/DDBJ whole genome shotgun (WGS) entry which is preliminary data.</text>
</comment>
<feature type="transmembrane region" description="Helical" evidence="19">
    <location>
        <begin position="99"/>
        <end position="116"/>
    </location>
</feature>
<gene>
    <name evidence="21" type="ORF">FL583_00130</name>
</gene>
<evidence type="ECO:0000256" key="13">
    <source>
        <dbReference type="ARBA" id="ARBA00022840"/>
    </source>
</evidence>
<dbReference type="PROSITE" id="PS50109">
    <property type="entry name" value="HIS_KIN"/>
    <property type="match status" value="1"/>
</dbReference>
<evidence type="ECO:0000313" key="22">
    <source>
        <dbReference type="Proteomes" id="UP000317982"/>
    </source>
</evidence>
<evidence type="ECO:0000256" key="14">
    <source>
        <dbReference type="ARBA" id="ARBA00023004"/>
    </source>
</evidence>
<dbReference type="GO" id="GO:0016020">
    <property type="term" value="C:membrane"/>
    <property type="evidence" value="ECO:0007669"/>
    <property type="project" value="InterPro"/>
</dbReference>
<dbReference type="GO" id="GO:0005524">
    <property type="term" value="F:ATP binding"/>
    <property type="evidence" value="ECO:0007669"/>
    <property type="project" value="UniProtKB-KW"/>
</dbReference>
<sequence>MFTRPLAGVASALYVTVLVGGLYFAVAGLAHGPAWRLTCFVVGLLALLVVERIDRGTVPGLVARALLIHAVAAADGSGLARILFLLVPFAVYLTLGRRAGSLTALAYGSVLVLWTLTRPTDREAVGDLVMFLVGLVLAVAMAAVAVTADAQRARAERLLDEVAALAAADERNRVARDIHDSLGHHLTAIAIQLEKATAYRTRDADVAARAVSDAHGSAREALAEVRRSVSALRADPLSLRTRLAALAARLRTASMSVTSAVSGEEGLGGAEVRDAVYRVAQEGLTNAVRHAGARRVTVTVHFDPDAPRAGGVEVVVADDGIGLPESLDRVSGFGLAGMRERVAALGGTLVLDGPPGRGTTLTARFPAAAEARVPAR</sequence>
<keyword evidence="8" id="KW-0597">Phosphoprotein</keyword>
<dbReference type="PRINTS" id="PR00344">
    <property type="entry name" value="BCTRLSENSOR"/>
</dbReference>
<keyword evidence="15" id="KW-0902">Two-component regulatory system</keyword>